<evidence type="ECO:0000313" key="3">
    <source>
        <dbReference type="Proteomes" id="UP000050741"/>
    </source>
</evidence>
<dbReference type="PROSITE" id="PS50157">
    <property type="entry name" value="ZINC_FINGER_C2H2_2"/>
    <property type="match status" value="1"/>
</dbReference>
<sequence length="256" mass="28356">MANFGVVPAGFLPPAGAANLAQLAAPAAMVNPIGGPGGQHEQQTPRIKKHNQDRNKPYKCGMCDKTFARRGDCINHELLKHQHIKDISDNVPTDDGEIGILRNVPIDMGISDGEQEHVDECLFMSIRNTQAIPKTECDEPAHHQQNGFVGVGSGTNLITLSKDRCAECYGILPDIPASRLHHTNVKHLKLSLYKCPLCSKEFSYVIYGLGHCKHHIRYNHPGVPMPSDDEFTLSNMSEKMIKIRSKVAELFVVRLY</sequence>
<keyword evidence="1" id="KW-0863">Zinc-finger</keyword>
<organism evidence="3 4">
    <name type="scientific">Globodera pallida</name>
    <name type="common">Potato cyst nematode worm</name>
    <name type="synonym">Heterodera pallida</name>
    <dbReference type="NCBI Taxonomy" id="36090"/>
    <lineage>
        <taxon>Eukaryota</taxon>
        <taxon>Metazoa</taxon>
        <taxon>Ecdysozoa</taxon>
        <taxon>Nematoda</taxon>
        <taxon>Chromadorea</taxon>
        <taxon>Rhabditida</taxon>
        <taxon>Tylenchina</taxon>
        <taxon>Tylenchomorpha</taxon>
        <taxon>Tylenchoidea</taxon>
        <taxon>Heteroderidae</taxon>
        <taxon>Heteroderinae</taxon>
        <taxon>Globodera</taxon>
    </lineage>
</organism>
<protein>
    <submittedName>
        <fullName evidence="4">C2H2-type domain-containing protein</fullName>
    </submittedName>
</protein>
<reference evidence="3" key="1">
    <citation type="submission" date="2013-12" db="EMBL/GenBank/DDBJ databases">
        <authorList>
            <person name="Aslett M."/>
        </authorList>
    </citation>
    <scope>NUCLEOTIDE SEQUENCE [LARGE SCALE GENOMIC DNA]</scope>
    <source>
        <strain evidence="3">Lindley</strain>
    </source>
</reference>
<feature type="domain" description="C2H2-type" evidence="2">
    <location>
        <begin position="58"/>
        <end position="86"/>
    </location>
</feature>
<dbReference type="GO" id="GO:0008270">
    <property type="term" value="F:zinc ion binding"/>
    <property type="evidence" value="ECO:0007669"/>
    <property type="project" value="UniProtKB-KW"/>
</dbReference>
<dbReference type="Proteomes" id="UP000050741">
    <property type="component" value="Unassembled WGS sequence"/>
</dbReference>
<proteinExistence type="predicted"/>
<reference evidence="3" key="2">
    <citation type="submission" date="2014-05" db="EMBL/GenBank/DDBJ databases">
        <title>The genome and life-stage specific transcriptomes of Globodera pallida elucidate key aspects of plant parasitism by a cyst nematode.</title>
        <authorList>
            <person name="Cotton J.A."/>
            <person name="Lilley C.J."/>
            <person name="Jones L.M."/>
            <person name="Kikuchi T."/>
            <person name="Reid A.J."/>
            <person name="Thorpe P."/>
            <person name="Tsai I.J."/>
            <person name="Beasley H."/>
            <person name="Blok V."/>
            <person name="Cock P.J.A."/>
            <person name="Van den Akker S.E."/>
            <person name="Holroyd N."/>
            <person name="Hunt M."/>
            <person name="Mantelin S."/>
            <person name="Naghra H."/>
            <person name="Pain A."/>
            <person name="Palomares-Rius J.E."/>
            <person name="Zarowiecki M."/>
            <person name="Berriman M."/>
            <person name="Jones J.T."/>
            <person name="Urwin P.E."/>
        </authorList>
    </citation>
    <scope>NUCLEOTIDE SEQUENCE [LARGE SCALE GENOMIC DNA]</scope>
    <source>
        <strain evidence="3">Lindley</strain>
    </source>
</reference>
<evidence type="ECO:0000256" key="1">
    <source>
        <dbReference type="PROSITE-ProRule" id="PRU00042"/>
    </source>
</evidence>
<dbReference type="InterPro" id="IPR036236">
    <property type="entry name" value="Znf_C2H2_sf"/>
</dbReference>
<dbReference type="SMART" id="SM00355">
    <property type="entry name" value="ZnF_C2H2"/>
    <property type="match status" value="2"/>
</dbReference>
<keyword evidence="1" id="KW-0862">Zinc</keyword>
<reference evidence="4" key="3">
    <citation type="submission" date="2016-06" db="UniProtKB">
        <authorList>
            <consortium name="WormBaseParasite"/>
        </authorList>
    </citation>
    <scope>IDENTIFICATION</scope>
</reference>
<dbReference type="Gene3D" id="3.30.160.60">
    <property type="entry name" value="Classic Zinc Finger"/>
    <property type="match status" value="1"/>
</dbReference>
<evidence type="ECO:0000313" key="4">
    <source>
        <dbReference type="WBParaSite" id="GPLIN_001252500"/>
    </source>
</evidence>
<dbReference type="InterPro" id="IPR013087">
    <property type="entry name" value="Znf_C2H2_type"/>
</dbReference>
<evidence type="ECO:0000259" key="2">
    <source>
        <dbReference type="PROSITE" id="PS50157"/>
    </source>
</evidence>
<dbReference type="SUPFAM" id="SSF57667">
    <property type="entry name" value="beta-beta-alpha zinc fingers"/>
    <property type="match status" value="1"/>
</dbReference>
<name>A0A183CI19_GLOPA</name>
<dbReference type="PROSITE" id="PS00028">
    <property type="entry name" value="ZINC_FINGER_C2H2_1"/>
    <property type="match status" value="2"/>
</dbReference>
<accession>A0A183CI19</accession>
<dbReference type="AlphaFoldDB" id="A0A183CI19"/>
<keyword evidence="1" id="KW-0479">Metal-binding</keyword>
<dbReference type="WBParaSite" id="GPLIN_001252500">
    <property type="protein sequence ID" value="GPLIN_001252500"/>
    <property type="gene ID" value="GPLIN_001252500"/>
</dbReference>
<keyword evidence="3" id="KW-1185">Reference proteome</keyword>